<dbReference type="SUPFAM" id="SSF56112">
    <property type="entry name" value="Protein kinase-like (PK-like)"/>
    <property type="match status" value="1"/>
</dbReference>
<dbReference type="Proteomes" id="UP001165060">
    <property type="component" value="Unassembled WGS sequence"/>
</dbReference>
<reference evidence="3 4" key="1">
    <citation type="journal article" date="2023" name="Commun. Biol.">
        <title>Genome analysis of Parmales, the sister group of diatoms, reveals the evolutionary specialization of diatoms from phago-mixotrophs to photoautotrophs.</title>
        <authorList>
            <person name="Ban H."/>
            <person name="Sato S."/>
            <person name="Yoshikawa S."/>
            <person name="Yamada K."/>
            <person name="Nakamura Y."/>
            <person name="Ichinomiya M."/>
            <person name="Sato N."/>
            <person name="Blanc-Mathieu R."/>
            <person name="Endo H."/>
            <person name="Kuwata A."/>
            <person name="Ogata H."/>
        </authorList>
    </citation>
    <scope>NUCLEOTIDE SEQUENCE [LARGE SCALE GENOMIC DNA]</scope>
</reference>
<feature type="region of interest" description="Disordered" evidence="1">
    <location>
        <begin position="286"/>
        <end position="318"/>
    </location>
</feature>
<feature type="region of interest" description="Disordered" evidence="1">
    <location>
        <begin position="422"/>
        <end position="442"/>
    </location>
</feature>
<keyword evidence="4" id="KW-1185">Reference proteome</keyword>
<feature type="non-terminal residue" evidence="3">
    <location>
        <position position="1"/>
    </location>
</feature>
<dbReference type="PROSITE" id="PS00108">
    <property type="entry name" value="PROTEIN_KINASE_ST"/>
    <property type="match status" value="1"/>
</dbReference>
<evidence type="ECO:0000256" key="1">
    <source>
        <dbReference type="SAM" id="MobiDB-lite"/>
    </source>
</evidence>
<dbReference type="InterPro" id="IPR000719">
    <property type="entry name" value="Prot_kinase_dom"/>
</dbReference>
<dbReference type="PANTHER" id="PTHR44329">
    <property type="entry name" value="SERINE/THREONINE-PROTEIN KINASE TNNI3K-RELATED"/>
    <property type="match status" value="1"/>
</dbReference>
<protein>
    <recommendedName>
        <fullName evidence="2">Protein kinase domain-containing protein</fullName>
    </recommendedName>
</protein>
<dbReference type="SMART" id="SM00220">
    <property type="entry name" value="S_TKc"/>
    <property type="match status" value="1"/>
</dbReference>
<feature type="region of interest" description="Disordered" evidence="1">
    <location>
        <begin position="347"/>
        <end position="367"/>
    </location>
</feature>
<dbReference type="Gene3D" id="1.10.510.10">
    <property type="entry name" value="Transferase(Phosphotransferase) domain 1"/>
    <property type="match status" value="1"/>
</dbReference>
<sequence>RTNFKFGAGLGFINSLAATKVGELIVDPLMKLKLNVERLLKEYTPPEHVVTELDLMWKGGLWRMALEAALGVQYLHHHRYWSDGGKRHNGTTNEIEEEDAGWKESVIHRDLKPDNMLLTRDWTLKLTDFGEARAQNMGGTMTSVGTPIYIAPEVMRADHYDVKADTWSYGLCLVAMIRAERTLEQFFYQALRKHKRKRTTKGLGMGQMTKYYYSEGWRPILPLTFVKAYPKLHALIQECWKVRRKERPNFDQIVSRLQSDIADEIRRKEEPQITMYSKEDDQIYRGRIGKEDEIEDSDEEEEGGKSTRRGGGVSKEEYTKAMAAKDKANDKAMQELKDKSMAELKAKSKAMRELQEKAGAKQKKTEAALEEKKEKALALEIALQEKTAEAGRWGAALQELKVASPEDLLKLAEAHKRVMEELEKRKREREEGAEEREGAGII</sequence>
<dbReference type="PROSITE" id="PS50011">
    <property type="entry name" value="PROTEIN_KINASE_DOM"/>
    <property type="match status" value="1"/>
</dbReference>
<accession>A0ABQ6MEA7</accession>
<evidence type="ECO:0000313" key="4">
    <source>
        <dbReference type="Proteomes" id="UP001165060"/>
    </source>
</evidence>
<dbReference type="EMBL" id="BRYB01005456">
    <property type="protein sequence ID" value="GMI24735.1"/>
    <property type="molecule type" value="Genomic_DNA"/>
</dbReference>
<comment type="caution">
    <text evidence="3">The sequence shown here is derived from an EMBL/GenBank/DDBJ whole genome shotgun (WGS) entry which is preliminary data.</text>
</comment>
<feature type="compositionally biased region" description="Acidic residues" evidence="1">
    <location>
        <begin position="292"/>
        <end position="302"/>
    </location>
</feature>
<dbReference type="Pfam" id="PF00069">
    <property type="entry name" value="Pkinase"/>
    <property type="match status" value="1"/>
</dbReference>
<evidence type="ECO:0000313" key="3">
    <source>
        <dbReference type="EMBL" id="GMI24735.1"/>
    </source>
</evidence>
<dbReference type="InterPro" id="IPR008271">
    <property type="entry name" value="Ser/Thr_kinase_AS"/>
</dbReference>
<feature type="domain" description="Protein kinase" evidence="2">
    <location>
        <begin position="1"/>
        <end position="261"/>
    </location>
</feature>
<organism evidence="3 4">
    <name type="scientific">Tetraparma gracilis</name>
    <dbReference type="NCBI Taxonomy" id="2962635"/>
    <lineage>
        <taxon>Eukaryota</taxon>
        <taxon>Sar</taxon>
        <taxon>Stramenopiles</taxon>
        <taxon>Ochrophyta</taxon>
        <taxon>Bolidophyceae</taxon>
        <taxon>Parmales</taxon>
        <taxon>Triparmaceae</taxon>
        <taxon>Tetraparma</taxon>
    </lineage>
</organism>
<name>A0ABQ6MEA7_9STRA</name>
<evidence type="ECO:0000259" key="2">
    <source>
        <dbReference type="PROSITE" id="PS50011"/>
    </source>
</evidence>
<dbReference type="InterPro" id="IPR011009">
    <property type="entry name" value="Kinase-like_dom_sf"/>
</dbReference>
<dbReference type="InterPro" id="IPR051681">
    <property type="entry name" value="Ser/Thr_Kinases-Pseudokinases"/>
</dbReference>
<gene>
    <name evidence="3" type="ORF">TeGR_g8797</name>
</gene>
<proteinExistence type="predicted"/>